<comment type="caution">
    <text evidence="1">The sequence shown here is derived from an EMBL/GenBank/DDBJ whole genome shotgun (WGS) entry which is preliminary data.</text>
</comment>
<keyword evidence="2" id="KW-1185">Reference proteome</keyword>
<sequence>MDSYSVGIAVATLYLPNDETETIARVTKRPRLLKDVQSISQYSLTEFNCNEVEDDNAFEQRNSSTDVWRQTDEQYVFKHLSATVNYFYLSILNCRESEKSKLKEKIA</sequence>
<name>A0ABD2N891_9CUCU</name>
<reference evidence="1 2" key="1">
    <citation type="journal article" date="2021" name="BMC Biol.">
        <title>Horizontally acquired antibacterial genes associated with adaptive radiation of ladybird beetles.</title>
        <authorList>
            <person name="Li H.S."/>
            <person name="Tang X.F."/>
            <person name="Huang Y.H."/>
            <person name="Xu Z.Y."/>
            <person name="Chen M.L."/>
            <person name="Du X.Y."/>
            <person name="Qiu B.Y."/>
            <person name="Chen P.T."/>
            <person name="Zhang W."/>
            <person name="Slipinski A."/>
            <person name="Escalona H.E."/>
            <person name="Waterhouse R.M."/>
            <person name="Zwick A."/>
            <person name="Pang H."/>
        </authorList>
    </citation>
    <scope>NUCLEOTIDE SEQUENCE [LARGE SCALE GENOMIC DNA]</scope>
    <source>
        <strain evidence="1">SYSU2018</strain>
    </source>
</reference>
<organism evidence="1 2">
    <name type="scientific">Cryptolaemus montrouzieri</name>
    <dbReference type="NCBI Taxonomy" id="559131"/>
    <lineage>
        <taxon>Eukaryota</taxon>
        <taxon>Metazoa</taxon>
        <taxon>Ecdysozoa</taxon>
        <taxon>Arthropoda</taxon>
        <taxon>Hexapoda</taxon>
        <taxon>Insecta</taxon>
        <taxon>Pterygota</taxon>
        <taxon>Neoptera</taxon>
        <taxon>Endopterygota</taxon>
        <taxon>Coleoptera</taxon>
        <taxon>Polyphaga</taxon>
        <taxon>Cucujiformia</taxon>
        <taxon>Coccinelloidea</taxon>
        <taxon>Coccinellidae</taxon>
        <taxon>Scymninae</taxon>
        <taxon>Scymnini</taxon>
        <taxon>Cryptolaemus</taxon>
    </lineage>
</organism>
<dbReference type="EMBL" id="JABFTP020000083">
    <property type="protein sequence ID" value="KAL3274941.1"/>
    <property type="molecule type" value="Genomic_DNA"/>
</dbReference>
<accession>A0ABD2N891</accession>
<evidence type="ECO:0000313" key="2">
    <source>
        <dbReference type="Proteomes" id="UP001516400"/>
    </source>
</evidence>
<proteinExistence type="predicted"/>
<gene>
    <name evidence="1" type="ORF">HHI36_019718</name>
</gene>
<dbReference type="AlphaFoldDB" id="A0ABD2N891"/>
<evidence type="ECO:0000313" key="1">
    <source>
        <dbReference type="EMBL" id="KAL3274941.1"/>
    </source>
</evidence>
<dbReference type="Proteomes" id="UP001516400">
    <property type="component" value="Unassembled WGS sequence"/>
</dbReference>
<protein>
    <submittedName>
        <fullName evidence="1">Uncharacterized protein</fullName>
    </submittedName>
</protein>